<protein>
    <submittedName>
        <fullName evidence="2">Uncharacterized protein</fullName>
    </submittedName>
</protein>
<dbReference type="RefSeq" id="WP_378774208.1">
    <property type="nucleotide sequence ID" value="NZ_JBHTMX010000011.1"/>
</dbReference>
<accession>A0ABW3Z4D6</accession>
<organism evidence="2 3">
    <name type="scientific">Methylopila musalis</name>
    <dbReference type="NCBI Taxonomy" id="1134781"/>
    <lineage>
        <taxon>Bacteria</taxon>
        <taxon>Pseudomonadati</taxon>
        <taxon>Pseudomonadota</taxon>
        <taxon>Alphaproteobacteria</taxon>
        <taxon>Hyphomicrobiales</taxon>
        <taxon>Methylopilaceae</taxon>
        <taxon>Methylopila</taxon>
    </lineage>
</organism>
<evidence type="ECO:0000313" key="2">
    <source>
        <dbReference type="EMBL" id="MFD1331006.1"/>
    </source>
</evidence>
<evidence type="ECO:0000256" key="1">
    <source>
        <dbReference type="SAM" id="MobiDB-lite"/>
    </source>
</evidence>
<sequence>MNEPLLRIGDHVASLGEVLAGLGAAAVAALLLLLIVAARAGAASAAVGARVMASGLSRAQGAPESGTVPTCPAEMSLV</sequence>
<name>A0ABW3Z4D6_9HYPH</name>
<evidence type="ECO:0000313" key="3">
    <source>
        <dbReference type="Proteomes" id="UP001597171"/>
    </source>
</evidence>
<keyword evidence="3" id="KW-1185">Reference proteome</keyword>
<proteinExistence type="predicted"/>
<reference evidence="3" key="1">
    <citation type="journal article" date="2019" name="Int. J. Syst. Evol. Microbiol.">
        <title>The Global Catalogue of Microorganisms (GCM) 10K type strain sequencing project: providing services to taxonomists for standard genome sequencing and annotation.</title>
        <authorList>
            <consortium name="The Broad Institute Genomics Platform"/>
            <consortium name="The Broad Institute Genome Sequencing Center for Infectious Disease"/>
            <person name="Wu L."/>
            <person name="Ma J."/>
        </authorList>
    </citation>
    <scope>NUCLEOTIDE SEQUENCE [LARGE SCALE GENOMIC DNA]</scope>
    <source>
        <strain evidence="3">CCUG 61696</strain>
    </source>
</reference>
<comment type="caution">
    <text evidence="2">The sequence shown here is derived from an EMBL/GenBank/DDBJ whole genome shotgun (WGS) entry which is preliminary data.</text>
</comment>
<gene>
    <name evidence="2" type="ORF">ACFQ4O_03245</name>
</gene>
<dbReference type="EMBL" id="JBHTMX010000011">
    <property type="protein sequence ID" value="MFD1331006.1"/>
    <property type="molecule type" value="Genomic_DNA"/>
</dbReference>
<feature type="region of interest" description="Disordered" evidence="1">
    <location>
        <begin position="59"/>
        <end position="78"/>
    </location>
</feature>
<dbReference type="Proteomes" id="UP001597171">
    <property type="component" value="Unassembled WGS sequence"/>
</dbReference>